<dbReference type="PATRIC" id="fig|1177154.3.peg.334"/>
<protein>
    <recommendedName>
        <fullName evidence="1">PepSY domain-containing protein</fullName>
    </recommendedName>
</protein>
<sequence>MKSAINTAVSVHFGSRVALVALLLLCPLRLIADDVSHDEALRLREQGEIMSLNALLKTLDTHYPDFRLLEVELERDDGRLIYEIELLTRERVVRELEVNARDGRILDDEIDD</sequence>
<feature type="domain" description="PepSY" evidence="1">
    <location>
        <begin position="55"/>
        <end position="109"/>
    </location>
</feature>
<dbReference type="EMBL" id="ARXV01000001">
    <property type="protein sequence ID" value="KGD66664.1"/>
    <property type="molecule type" value="Genomic_DNA"/>
</dbReference>
<dbReference type="RefSeq" id="WP_231552604.1">
    <property type="nucleotide sequence ID" value="NZ_ARXV01000001.1"/>
</dbReference>
<dbReference type="InterPro" id="IPR025711">
    <property type="entry name" value="PepSY"/>
</dbReference>
<keyword evidence="3" id="KW-1185">Reference proteome</keyword>
<evidence type="ECO:0000313" key="2">
    <source>
        <dbReference type="EMBL" id="KGD66664.1"/>
    </source>
</evidence>
<organism evidence="2 3">
    <name type="scientific">Alcanivorax nanhaiticus</name>
    <dbReference type="NCBI Taxonomy" id="1177154"/>
    <lineage>
        <taxon>Bacteria</taxon>
        <taxon>Pseudomonadati</taxon>
        <taxon>Pseudomonadota</taxon>
        <taxon>Gammaproteobacteria</taxon>
        <taxon>Oceanospirillales</taxon>
        <taxon>Alcanivoracaceae</taxon>
        <taxon>Alcanivorax</taxon>
    </lineage>
</organism>
<dbReference type="eggNOG" id="COG3212">
    <property type="taxonomic scope" value="Bacteria"/>
</dbReference>
<dbReference type="Proteomes" id="UP000029444">
    <property type="component" value="Unassembled WGS sequence"/>
</dbReference>
<dbReference type="Gene3D" id="3.10.450.40">
    <property type="match status" value="1"/>
</dbReference>
<dbReference type="Pfam" id="PF03413">
    <property type="entry name" value="PepSY"/>
    <property type="match status" value="1"/>
</dbReference>
<dbReference type="AlphaFoldDB" id="A0A095SQR2"/>
<proteinExistence type="predicted"/>
<reference evidence="2 3" key="1">
    <citation type="submission" date="2012-09" db="EMBL/GenBank/DDBJ databases">
        <title>Genome Sequence of alkane-degrading Bacterium Alcanivorax sp. 19-m-6.</title>
        <authorList>
            <person name="Lai Q."/>
            <person name="Shao Z."/>
        </authorList>
    </citation>
    <scope>NUCLEOTIDE SEQUENCE [LARGE SCALE GENOMIC DNA]</scope>
    <source>
        <strain evidence="2 3">19-m-6</strain>
    </source>
</reference>
<evidence type="ECO:0000259" key="1">
    <source>
        <dbReference type="Pfam" id="PF03413"/>
    </source>
</evidence>
<gene>
    <name evidence="2" type="ORF">Y5S_00331</name>
</gene>
<name>A0A095SQR2_9GAMM</name>
<comment type="caution">
    <text evidence="2">The sequence shown here is derived from an EMBL/GenBank/DDBJ whole genome shotgun (WGS) entry which is preliminary data.</text>
</comment>
<dbReference type="STRING" id="1177154.Y5S_00331"/>
<accession>A0A095SQR2</accession>
<evidence type="ECO:0000313" key="3">
    <source>
        <dbReference type="Proteomes" id="UP000029444"/>
    </source>
</evidence>